<evidence type="ECO:0000256" key="1">
    <source>
        <dbReference type="ARBA" id="ARBA00004651"/>
    </source>
</evidence>
<dbReference type="OrthoDB" id="5766358at2"/>
<dbReference type="PANTHER" id="PTHR11040:SF211">
    <property type="entry name" value="ZINC TRANSPORTER ZIP11"/>
    <property type="match status" value="1"/>
</dbReference>
<feature type="transmembrane region" description="Helical" evidence="5">
    <location>
        <begin position="158"/>
        <end position="179"/>
    </location>
</feature>
<name>A0A397Q5J7_9HYPH</name>
<comment type="caution">
    <text evidence="6">The sequence shown here is derived from an EMBL/GenBank/DDBJ whole genome shotgun (WGS) entry which is preliminary data.</text>
</comment>
<feature type="transmembrane region" description="Helical" evidence="5">
    <location>
        <begin position="111"/>
        <end position="137"/>
    </location>
</feature>
<gene>
    <name evidence="6" type="ORF">BXY53_1432</name>
</gene>
<evidence type="ECO:0000256" key="3">
    <source>
        <dbReference type="ARBA" id="ARBA00022475"/>
    </source>
</evidence>
<reference evidence="6 7" key="1">
    <citation type="submission" date="2018-08" db="EMBL/GenBank/DDBJ databases">
        <title>Genomic Encyclopedia of Archaeal and Bacterial Type Strains, Phase II (KMG-II): from individual species to whole genera.</title>
        <authorList>
            <person name="Goeker M."/>
        </authorList>
    </citation>
    <scope>NUCLEOTIDE SEQUENCE [LARGE SCALE GENOMIC DNA]</scope>
    <source>
        <strain evidence="6 7">DSM 5002</strain>
    </source>
</reference>
<keyword evidence="5" id="KW-1133">Transmembrane helix</keyword>
<dbReference type="PANTHER" id="PTHR11040">
    <property type="entry name" value="ZINC/IRON TRANSPORTER"/>
    <property type="match status" value="1"/>
</dbReference>
<keyword evidence="5" id="KW-0812">Transmembrane</keyword>
<feature type="transmembrane region" description="Helical" evidence="5">
    <location>
        <begin position="214"/>
        <end position="235"/>
    </location>
</feature>
<dbReference type="RefSeq" id="WP_119061132.1">
    <property type="nucleotide sequence ID" value="NZ_QXDF01000001.1"/>
</dbReference>
<comment type="subcellular location">
    <subcellularLocation>
        <location evidence="1">Cell membrane</location>
        <topology evidence="1">Multi-pass membrane protein</topology>
    </subcellularLocation>
</comment>
<feature type="transmembrane region" description="Helical" evidence="5">
    <location>
        <begin position="41"/>
        <end position="60"/>
    </location>
</feature>
<organism evidence="6 7">
    <name type="scientific">Dichotomicrobium thermohalophilum</name>
    <dbReference type="NCBI Taxonomy" id="933063"/>
    <lineage>
        <taxon>Bacteria</taxon>
        <taxon>Pseudomonadati</taxon>
        <taxon>Pseudomonadota</taxon>
        <taxon>Alphaproteobacteria</taxon>
        <taxon>Hyphomicrobiales</taxon>
        <taxon>Hyphomicrobiaceae</taxon>
        <taxon>Dichotomicrobium</taxon>
    </lineage>
</organism>
<feature type="transmembrane region" description="Helical" evidence="5">
    <location>
        <begin position="185"/>
        <end position="202"/>
    </location>
</feature>
<dbReference type="Proteomes" id="UP000266273">
    <property type="component" value="Unassembled WGS sequence"/>
</dbReference>
<comment type="similarity">
    <text evidence="2">Belongs to the ZIP transporter (TC 2.A.5) family.</text>
</comment>
<evidence type="ECO:0000256" key="2">
    <source>
        <dbReference type="ARBA" id="ARBA00006939"/>
    </source>
</evidence>
<proteinExistence type="inferred from homology"/>
<keyword evidence="5" id="KW-0472">Membrane</keyword>
<evidence type="ECO:0000313" key="7">
    <source>
        <dbReference type="Proteomes" id="UP000266273"/>
    </source>
</evidence>
<evidence type="ECO:0000256" key="4">
    <source>
        <dbReference type="ARBA" id="ARBA00022833"/>
    </source>
</evidence>
<keyword evidence="7" id="KW-1185">Reference proteome</keyword>
<dbReference type="GO" id="GO:0005385">
    <property type="term" value="F:zinc ion transmembrane transporter activity"/>
    <property type="evidence" value="ECO:0007669"/>
    <property type="project" value="TreeGrafter"/>
</dbReference>
<dbReference type="AlphaFoldDB" id="A0A397Q5J7"/>
<feature type="transmembrane region" description="Helical" evidence="5">
    <location>
        <begin position="72"/>
        <end position="91"/>
    </location>
</feature>
<evidence type="ECO:0000256" key="5">
    <source>
        <dbReference type="SAM" id="Phobius"/>
    </source>
</evidence>
<sequence>MTELQIALSYALLAGVTIPIGGLLARREQVLPFWLDYEIRHTVLAFGGGVLLAAISLVLVPQGMEALSTGGTLLAFGAGALCFFYADMVIARHGGAAAQLMAMLLDYVPESLALGALIATHQSKGLLLALLIGLQNLPESFNAYRELTKDARLPSRTVLSAFTWLVVLGPLAAGVGYILQDATELIGAVMLFAAGGILYLTFQDIAPQAHLQRAWGPPLGAVGGFMLGLWGHGLLG</sequence>
<keyword evidence="4" id="KW-0862">Zinc</keyword>
<dbReference type="EMBL" id="QXDF01000001">
    <property type="protein sequence ID" value="RIA56328.1"/>
    <property type="molecule type" value="Genomic_DNA"/>
</dbReference>
<dbReference type="GO" id="GO:0005886">
    <property type="term" value="C:plasma membrane"/>
    <property type="evidence" value="ECO:0007669"/>
    <property type="project" value="UniProtKB-SubCell"/>
</dbReference>
<evidence type="ECO:0000313" key="6">
    <source>
        <dbReference type="EMBL" id="RIA56328.1"/>
    </source>
</evidence>
<protein>
    <submittedName>
        <fullName evidence="6">ZIP family zinc transporter</fullName>
    </submittedName>
</protein>
<keyword evidence="3" id="KW-1003">Cell membrane</keyword>
<accession>A0A397Q5J7</accession>